<organism evidence="1 2">
    <name type="scientific">Sinorhizobium garamanticum</name>
    <dbReference type="NCBI Taxonomy" id="680247"/>
    <lineage>
        <taxon>Bacteria</taxon>
        <taxon>Pseudomonadati</taxon>
        <taxon>Pseudomonadota</taxon>
        <taxon>Alphaproteobacteria</taxon>
        <taxon>Hyphomicrobiales</taxon>
        <taxon>Rhizobiaceae</taxon>
        <taxon>Sinorhizobium/Ensifer group</taxon>
        <taxon>Sinorhizobium</taxon>
    </lineage>
</organism>
<keyword evidence="2" id="KW-1185">Reference proteome</keyword>
<reference evidence="1 2" key="1">
    <citation type="submission" date="2023-03" db="EMBL/GenBank/DDBJ databases">
        <authorList>
            <person name="Kaur S."/>
            <person name="Espinosa-Saiz D."/>
            <person name="Velazquez E."/>
            <person name="Menendez E."/>
            <person name="diCenzo G.C."/>
        </authorList>
    </citation>
    <scope>NUCLEOTIDE SEQUENCE [LARGE SCALE GENOMIC DNA]</scope>
    <source>
        <strain evidence="1 2">LMG 24692</strain>
    </source>
</reference>
<dbReference type="EMBL" id="CP120373">
    <property type="protein sequence ID" value="WEX86808.1"/>
    <property type="molecule type" value="Genomic_DNA"/>
</dbReference>
<accession>A0ABY8D7F5</accession>
<protein>
    <submittedName>
        <fullName evidence="1">Uncharacterized protein</fullName>
    </submittedName>
</protein>
<evidence type="ECO:0000313" key="1">
    <source>
        <dbReference type="EMBL" id="WEX86808.1"/>
    </source>
</evidence>
<name>A0ABY8D7F5_9HYPH</name>
<dbReference type="Proteomes" id="UP001229355">
    <property type="component" value="Chromosome 1"/>
</dbReference>
<proteinExistence type="predicted"/>
<dbReference type="RefSeq" id="WP_280658876.1">
    <property type="nucleotide sequence ID" value="NZ_CP120373.1"/>
</dbReference>
<evidence type="ECO:0000313" key="2">
    <source>
        <dbReference type="Proteomes" id="UP001229355"/>
    </source>
</evidence>
<gene>
    <name evidence="1" type="ORF">PZN02_003139</name>
</gene>
<sequence length="80" mass="8818">MVIDALSNRESRSFLNFLRDILGRIPDAIATGNVPIETGSEEMRPPEPHFAAILSQMLKFAARRQEAARATTALFDTASD</sequence>